<protein>
    <submittedName>
        <fullName evidence="1">Uncharacterized protein</fullName>
    </submittedName>
</protein>
<proteinExistence type="predicted"/>
<reference evidence="1 2" key="1">
    <citation type="submission" date="2013-03" db="EMBL/GenBank/DDBJ databases">
        <title>The Genome Sequence of Enterococcus saccharolyticus ATCC_43076 (Illumina only assembly).</title>
        <authorList>
            <consortium name="The Broad Institute Genomics Platform"/>
            <consortium name="The Broad Institute Genome Sequencing Center for Infectious Disease"/>
            <person name="Earl A."/>
            <person name="Russ C."/>
            <person name="Gilmore M."/>
            <person name="Surin D."/>
            <person name="Walker B."/>
            <person name="Young S."/>
            <person name="Zeng Q."/>
            <person name="Gargeya S."/>
            <person name="Fitzgerald M."/>
            <person name="Haas B."/>
            <person name="Abouelleil A."/>
            <person name="Allen A.W."/>
            <person name="Alvarado L."/>
            <person name="Arachchi H.M."/>
            <person name="Berlin A.M."/>
            <person name="Chapman S.B."/>
            <person name="Gainer-Dewar J."/>
            <person name="Goldberg J."/>
            <person name="Griggs A."/>
            <person name="Gujja S."/>
            <person name="Hansen M."/>
            <person name="Howarth C."/>
            <person name="Imamovic A."/>
            <person name="Ireland A."/>
            <person name="Larimer J."/>
            <person name="McCowan C."/>
            <person name="Murphy C."/>
            <person name="Pearson M."/>
            <person name="Poon T.W."/>
            <person name="Priest M."/>
            <person name="Roberts A."/>
            <person name="Saif S."/>
            <person name="Shea T."/>
            <person name="Sisk P."/>
            <person name="Sykes S."/>
            <person name="Wortman J."/>
            <person name="Nusbaum C."/>
            <person name="Birren B."/>
        </authorList>
    </citation>
    <scope>NUCLEOTIDE SEQUENCE [LARGE SCALE GENOMIC DNA]</scope>
    <source>
        <strain evidence="1 2">ATCC 43076</strain>
    </source>
</reference>
<dbReference type="HOGENOM" id="CLU_1494025_0_0_9"/>
<accession>S0NUJ3</accession>
<gene>
    <name evidence="1" type="ORF">OMQ_01718</name>
</gene>
<sequence length="180" mass="20760">MKNRKPECLFVALILLIAFACFFIMNNNRQANNAETTIVKSIPSNDESIRTYEIVEPKEKSIYLININPADQKVEQEVFNTTNLTRAIEKIYYLEYRSDEGYYGVRLYDAKETVQIGTEKQAIEPITTFIPYEEIKDGIIGIVLTTTNEETIEKVKDDPENAEKYLATTDTMQQQKIVIK</sequence>
<evidence type="ECO:0000313" key="2">
    <source>
        <dbReference type="Proteomes" id="UP000014136"/>
    </source>
</evidence>
<comment type="caution">
    <text evidence="1">The sequence shown here is derived from an EMBL/GenBank/DDBJ whole genome shotgun (WGS) entry which is preliminary data.</text>
</comment>
<dbReference type="EMBL" id="AHYT01000008">
    <property type="protein sequence ID" value="EOT28206.1"/>
    <property type="molecule type" value="Genomic_DNA"/>
</dbReference>
<name>S0NUJ3_9ENTE</name>
<dbReference type="Proteomes" id="UP000014136">
    <property type="component" value="Unassembled WGS sequence"/>
</dbReference>
<dbReference type="PROSITE" id="PS51257">
    <property type="entry name" value="PROKAR_LIPOPROTEIN"/>
    <property type="match status" value="1"/>
</dbReference>
<organism evidence="1 2">
    <name type="scientific">Enterococcus saccharolyticus subsp. saccharolyticus ATCC 43076</name>
    <dbReference type="NCBI Taxonomy" id="1139996"/>
    <lineage>
        <taxon>Bacteria</taxon>
        <taxon>Bacillati</taxon>
        <taxon>Bacillota</taxon>
        <taxon>Bacilli</taxon>
        <taxon>Lactobacillales</taxon>
        <taxon>Enterococcaceae</taxon>
        <taxon>Enterococcus</taxon>
    </lineage>
</organism>
<dbReference type="AlphaFoldDB" id="S0NUJ3"/>
<keyword evidence="2" id="KW-1185">Reference proteome</keyword>
<dbReference type="RefSeq" id="WP_016175507.1">
    <property type="nucleotide sequence ID" value="NZ_KE136389.1"/>
</dbReference>
<evidence type="ECO:0000313" key="1">
    <source>
        <dbReference type="EMBL" id="EOT28206.1"/>
    </source>
</evidence>
<dbReference type="PATRIC" id="fig|1139996.3.peg.1707"/>